<evidence type="ECO:0000313" key="3">
    <source>
        <dbReference type="Proteomes" id="UP000734854"/>
    </source>
</evidence>
<feature type="region of interest" description="Disordered" evidence="1">
    <location>
        <begin position="56"/>
        <end position="79"/>
    </location>
</feature>
<proteinExistence type="predicted"/>
<sequence length="245" mass="27428">MKALLCLRAAVPTVICASKANTGTGFGLLGRCLSLSFPRSTGPFIRSAPLCSCSVKPPTPTTPTPASEDPDSDQDGQERDVEIAQGTSLWMEPWEVLLDHIFGPPDKLVVQLLDPVKELLHVRILRRRSENCGNEREIMDHVVSSPFISDPRYSWSISSMQKDYENAKIIHDMIRNAKQHSEMDSRPHLLEAILNLTLAVEKLQQRKITENGARELIENAKESWGRYKELKEEGFGLQAPPEAED</sequence>
<comment type="caution">
    <text evidence="2">The sequence shown here is derived from an EMBL/GenBank/DDBJ whole genome shotgun (WGS) entry which is preliminary data.</text>
</comment>
<dbReference type="AlphaFoldDB" id="A0A8J5F0B5"/>
<gene>
    <name evidence="2" type="ORF">ZIOFF_062112</name>
</gene>
<reference evidence="2 3" key="1">
    <citation type="submission" date="2020-08" db="EMBL/GenBank/DDBJ databases">
        <title>Plant Genome Project.</title>
        <authorList>
            <person name="Zhang R.-G."/>
        </authorList>
    </citation>
    <scope>NUCLEOTIDE SEQUENCE [LARGE SCALE GENOMIC DNA]</scope>
    <source>
        <tissue evidence="2">Rhizome</tissue>
    </source>
</reference>
<evidence type="ECO:0000313" key="2">
    <source>
        <dbReference type="EMBL" id="KAG6478668.1"/>
    </source>
</evidence>
<protein>
    <submittedName>
        <fullName evidence="2">Uncharacterized protein</fullName>
    </submittedName>
</protein>
<accession>A0A8J5F0B5</accession>
<organism evidence="2 3">
    <name type="scientific">Zingiber officinale</name>
    <name type="common">Ginger</name>
    <name type="synonym">Amomum zingiber</name>
    <dbReference type="NCBI Taxonomy" id="94328"/>
    <lineage>
        <taxon>Eukaryota</taxon>
        <taxon>Viridiplantae</taxon>
        <taxon>Streptophyta</taxon>
        <taxon>Embryophyta</taxon>
        <taxon>Tracheophyta</taxon>
        <taxon>Spermatophyta</taxon>
        <taxon>Magnoliopsida</taxon>
        <taxon>Liliopsida</taxon>
        <taxon>Zingiberales</taxon>
        <taxon>Zingiberaceae</taxon>
        <taxon>Zingiber</taxon>
    </lineage>
</organism>
<evidence type="ECO:0000256" key="1">
    <source>
        <dbReference type="SAM" id="MobiDB-lite"/>
    </source>
</evidence>
<name>A0A8J5F0B5_ZINOF</name>
<dbReference type="EMBL" id="JACMSC010000017">
    <property type="protein sequence ID" value="KAG6478668.1"/>
    <property type="molecule type" value="Genomic_DNA"/>
</dbReference>
<keyword evidence="3" id="KW-1185">Reference proteome</keyword>
<dbReference type="Proteomes" id="UP000734854">
    <property type="component" value="Unassembled WGS sequence"/>
</dbReference>